<dbReference type="PANTHER" id="PTHR33146:SF26">
    <property type="entry name" value="ENDONUCLEASE 4"/>
    <property type="match status" value="1"/>
</dbReference>
<evidence type="ECO:0000313" key="8">
    <source>
        <dbReference type="EMBL" id="MDQ0390857.1"/>
    </source>
</evidence>
<dbReference type="Pfam" id="PF02265">
    <property type="entry name" value="S1-P1_nuclease"/>
    <property type="match status" value="1"/>
</dbReference>
<dbReference type="RefSeq" id="WP_307422325.1">
    <property type="nucleotide sequence ID" value="NZ_JAUSVK010000001.1"/>
</dbReference>
<evidence type="ECO:0000256" key="4">
    <source>
        <dbReference type="ARBA" id="ARBA00022801"/>
    </source>
</evidence>
<keyword evidence="2" id="KW-0479">Metal-binding</keyword>
<evidence type="ECO:0000256" key="5">
    <source>
        <dbReference type="ARBA" id="ARBA00023157"/>
    </source>
</evidence>
<dbReference type="SUPFAM" id="SSF48537">
    <property type="entry name" value="Phospholipase C/P1 nuclease"/>
    <property type="match status" value="1"/>
</dbReference>
<dbReference type="Gene3D" id="1.10.575.10">
    <property type="entry name" value="P1 Nuclease"/>
    <property type="match status" value="1"/>
</dbReference>
<dbReference type="PANTHER" id="PTHR33146">
    <property type="entry name" value="ENDONUCLEASE 4"/>
    <property type="match status" value="1"/>
</dbReference>
<dbReference type="Proteomes" id="UP001237448">
    <property type="component" value="Unassembled WGS sequence"/>
</dbReference>
<keyword evidence="4" id="KW-0378">Hydrolase</keyword>
<accession>A0ABU0F909</accession>
<evidence type="ECO:0000256" key="1">
    <source>
        <dbReference type="ARBA" id="ARBA00022722"/>
    </source>
</evidence>
<dbReference type="CDD" id="cd11010">
    <property type="entry name" value="S1-P1_nuclease"/>
    <property type="match status" value="1"/>
</dbReference>
<keyword evidence="7" id="KW-0732">Signal</keyword>
<dbReference type="EMBL" id="JAUSVK010000001">
    <property type="protein sequence ID" value="MDQ0390857.1"/>
    <property type="molecule type" value="Genomic_DNA"/>
</dbReference>
<feature type="chain" id="PRO_5046942835" description="Endonuclease" evidence="7">
    <location>
        <begin position="20"/>
        <end position="277"/>
    </location>
</feature>
<feature type="signal peptide" evidence="7">
    <location>
        <begin position="1"/>
        <end position="19"/>
    </location>
</feature>
<keyword evidence="3" id="KW-0255">Endonuclease</keyword>
<evidence type="ECO:0000256" key="7">
    <source>
        <dbReference type="SAM" id="SignalP"/>
    </source>
</evidence>
<keyword evidence="6" id="KW-0325">Glycoprotein</keyword>
<keyword evidence="9" id="KW-1185">Reference proteome</keyword>
<name>A0ABU0F909_9HYPH</name>
<gene>
    <name evidence="8" type="ORF">J3R73_000649</name>
</gene>
<evidence type="ECO:0000313" key="9">
    <source>
        <dbReference type="Proteomes" id="UP001237448"/>
    </source>
</evidence>
<keyword evidence="1" id="KW-0540">Nuclease</keyword>
<evidence type="ECO:0008006" key="10">
    <source>
        <dbReference type="Google" id="ProtNLM"/>
    </source>
</evidence>
<reference evidence="8 9" key="1">
    <citation type="submission" date="2023-07" db="EMBL/GenBank/DDBJ databases">
        <title>Genomic Encyclopedia of Type Strains, Phase IV (KMG-IV): sequencing the most valuable type-strain genomes for metagenomic binning, comparative biology and taxonomic classification.</title>
        <authorList>
            <person name="Goeker M."/>
        </authorList>
    </citation>
    <scope>NUCLEOTIDE SEQUENCE [LARGE SCALE GENOMIC DNA]</scope>
    <source>
        <strain evidence="8 9">DSM 5896</strain>
    </source>
</reference>
<dbReference type="InterPro" id="IPR003154">
    <property type="entry name" value="S1/P1nuclease"/>
</dbReference>
<keyword evidence="5" id="KW-1015">Disulfide bond</keyword>
<comment type="caution">
    <text evidence="8">The sequence shown here is derived from an EMBL/GenBank/DDBJ whole genome shotgun (WGS) entry which is preliminary data.</text>
</comment>
<protein>
    <recommendedName>
        <fullName evidence="10">Endonuclease</fullName>
    </recommendedName>
</protein>
<proteinExistence type="predicted"/>
<sequence length="277" mass="29372">MAFFLASAMALASIGSANAWGDRGHSIVAEIAQHHLNPQAAAAVQKLIGPSSMAGVASWADDFKNTPAGTGTKPWHYVDIDIAKPGYSEDDCKGSCLVSALRDQSSLLADIKRSDADRRKALLMVIHLVGDSTQPFHCSERNGDGGANNVDVFLRINGPDGKELPILPTNLHAVWDESLVNARAYGWGGYADDLDSKVLPTLPSPRTDQDFAKAWIDECHIVAQGVYALTPPSSRAGSKAPIALGPDYQKAAEPVLDKQLATGGLRLAALLNKLLGP</sequence>
<dbReference type="InterPro" id="IPR008947">
    <property type="entry name" value="PLipase_C/P1_nuclease_dom_sf"/>
</dbReference>
<evidence type="ECO:0000256" key="2">
    <source>
        <dbReference type="ARBA" id="ARBA00022723"/>
    </source>
</evidence>
<evidence type="ECO:0000256" key="6">
    <source>
        <dbReference type="ARBA" id="ARBA00023180"/>
    </source>
</evidence>
<evidence type="ECO:0000256" key="3">
    <source>
        <dbReference type="ARBA" id="ARBA00022759"/>
    </source>
</evidence>
<organism evidence="8 9">
    <name type="scientific">Labrys monachus</name>
    <dbReference type="NCBI Taxonomy" id="217067"/>
    <lineage>
        <taxon>Bacteria</taxon>
        <taxon>Pseudomonadati</taxon>
        <taxon>Pseudomonadota</taxon>
        <taxon>Alphaproteobacteria</taxon>
        <taxon>Hyphomicrobiales</taxon>
        <taxon>Xanthobacteraceae</taxon>
        <taxon>Labrys</taxon>
    </lineage>
</organism>